<dbReference type="AlphaFoldDB" id="A0A251TS21"/>
<feature type="domain" description="MATH" evidence="2">
    <location>
        <begin position="73"/>
        <end position="205"/>
    </location>
</feature>
<dbReference type="PANTHER" id="PTHR46236">
    <property type="entry name" value="TRAF-LIKE SUPERFAMILY PROTEIN"/>
    <property type="match status" value="1"/>
</dbReference>
<dbReference type="EMBL" id="CM007898">
    <property type="protein sequence ID" value="OTG13927.1"/>
    <property type="molecule type" value="Genomic_DNA"/>
</dbReference>
<name>A0A251TS21_HELAN</name>
<organism evidence="3 4">
    <name type="scientific">Helianthus annuus</name>
    <name type="common">Common sunflower</name>
    <dbReference type="NCBI Taxonomy" id="4232"/>
    <lineage>
        <taxon>Eukaryota</taxon>
        <taxon>Viridiplantae</taxon>
        <taxon>Streptophyta</taxon>
        <taxon>Embryophyta</taxon>
        <taxon>Tracheophyta</taxon>
        <taxon>Spermatophyta</taxon>
        <taxon>Magnoliopsida</taxon>
        <taxon>eudicotyledons</taxon>
        <taxon>Gunneridae</taxon>
        <taxon>Pentapetalae</taxon>
        <taxon>asterids</taxon>
        <taxon>campanulids</taxon>
        <taxon>Asterales</taxon>
        <taxon>Asteraceae</taxon>
        <taxon>Asteroideae</taxon>
        <taxon>Heliantheae alliance</taxon>
        <taxon>Heliantheae</taxon>
        <taxon>Helianthus</taxon>
    </lineage>
</organism>
<protein>
    <submittedName>
        <fullName evidence="3">Putative TRAF-like protein</fullName>
    </submittedName>
</protein>
<dbReference type="PANTHER" id="PTHR46236:SF35">
    <property type="entry name" value="MATH DOMAIN-CONTAINING PROTEIN"/>
    <property type="match status" value="1"/>
</dbReference>
<evidence type="ECO:0000313" key="3">
    <source>
        <dbReference type="EMBL" id="OTG13927.1"/>
    </source>
</evidence>
<dbReference type="SUPFAM" id="SSF49599">
    <property type="entry name" value="TRAF domain-like"/>
    <property type="match status" value="1"/>
</dbReference>
<dbReference type="STRING" id="4232.A0A251TS21"/>
<dbReference type="InterPro" id="IPR002083">
    <property type="entry name" value="MATH/TRAF_dom"/>
</dbReference>
<dbReference type="Pfam" id="PF22486">
    <property type="entry name" value="MATH_2"/>
    <property type="match status" value="1"/>
</dbReference>
<dbReference type="CDD" id="cd00121">
    <property type="entry name" value="MATH"/>
    <property type="match status" value="1"/>
</dbReference>
<dbReference type="SMART" id="SM00061">
    <property type="entry name" value="MATH"/>
    <property type="match status" value="1"/>
</dbReference>
<accession>A0A251TS21</accession>
<evidence type="ECO:0000256" key="1">
    <source>
        <dbReference type="ARBA" id="ARBA00023054"/>
    </source>
</evidence>
<dbReference type="PROSITE" id="PS50144">
    <property type="entry name" value="MATH"/>
    <property type="match status" value="1"/>
</dbReference>
<dbReference type="InterPro" id="IPR008974">
    <property type="entry name" value="TRAF-like"/>
</dbReference>
<dbReference type="Gene3D" id="2.60.210.10">
    <property type="entry name" value="Apoptosis, Tumor Necrosis Factor Receptor Associated Protein 2, Chain A"/>
    <property type="match status" value="1"/>
</dbReference>
<reference evidence="4" key="1">
    <citation type="journal article" date="2017" name="Nature">
        <title>The sunflower genome provides insights into oil metabolism, flowering and Asterid evolution.</title>
        <authorList>
            <person name="Badouin H."/>
            <person name="Gouzy J."/>
            <person name="Grassa C.J."/>
            <person name="Murat F."/>
            <person name="Staton S.E."/>
            <person name="Cottret L."/>
            <person name="Lelandais-Briere C."/>
            <person name="Owens G.L."/>
            <person name="Carrere S."/>
            <person name="Mayjonade B."/>
            <person name="Legrand L."/>
            <person name="Gill N."/>
            <person name="Kane N.C."/>
            <person name="Bowers J.E."/>
            <person name="Hubner S."/>
            <person name="Bellec A."/>
            <person name="Berard A."/>
            <person name="Berges H."/>
            <person name="Blanchet N."/>
            <person name="Boniface M.C."/>
            <person name="Brunel D."/>
            <person name="Catrice O."/>
            <person name="Chaidir N."/>
            <person name="Claudel C."/>
            <person name="Donnadieu C."/>
            <person name="Faraut T."/>
            <person name="Fievet G."/>
            <person name="Helmstetter N."/>
            <person name="King M."/>
            <person name="Knapp S.J."/>
            <person name="Lai Z."/>
            <person name="Le Paslier M.C."/>
            <person name="Lippi Y."/>
            <person name="Lorenzon L."/>
            <person name="Mandel J.R."/>
            <person name="Marage G."/>
            <person name="Marchand G."/>
            <person name="Marquand E."/>
            <person name="Bret-Mestries E."/>
            <person name="Morien E."/>
            <person name="Nambeesan S."/>
            <person name="Nguyen T."/>
            <person name="Pegot-Espagnet P."/>
            <person name="Pouilly N."/>
            <person name="Raftis F."/>
            <person name="Sallet E."/>
            <person name="Schiex T."/>
            <person name="Thomas J."/>
            <person name="Vandecasteele C."/>
            <person name="Vares D."/>
            <person name="Vear F."/>
            <person name="Vautrin S."/>
            <person name="Crespi M."/>
            <person name="Mangin B."/>
            <person name="Burke J.M."/>
            <person name="Salse J."/>
            <person name="Munos S."/>
            <person name="Vincourt P."/>
            <person name="Rieseberg L.H."/>
            <person name="Langlade N.B."/>
        </authorList>
    </citation>
    <scope>NUCLEOTIDE SEQUENCE [LARGE SCALE GENOMIC DNA]</scope>
    <source>
        <strain evidence="4">cv. SF193</strain>
    </source>
</reference>
<dbReference type="InterPro" id="IPR050804">
    <property type="entry name" value="MCC"/>
</dbReference>
<dbReference type="Proteomes" id="UP000215914">
    <property type="component" value="Chromosome 9"/>
</dbReference>
<dbReference type="InParanoid" id="A0A251TS21"/>
<keyword evidence="1" id="KW-0175">Coiled coil</keyword>
<evidence type="ECO:0000259" key="2">
    <source>
        <dbReference type="PROSITE" id="PS50144"/>
    </source>
</evidence>
<proteinExistence type="predicted"/>
<keyword evidence="4" id="KW-1185">Reference proteome</keyword>
<evidence type="ECO:0000313" key="4">
    <source>
        <dbReference type="Proteomes" id="UP000215914"/>
    </source>
</evidence>
<sequence>MPCKELGWSRNSLQRLNSGTERFDHSRGCKFQSILEEEEMSVPHFEFVAGEGSQPVEENANAVDTPIVDDPPSVRFTWKIENFSKLTRKKLYSHIFFVGGYKCRVLMYPKGNNTDHLSMYLDVADSTTSPHGWSRNALFSLAVVNQIHSEFSLSKEGTRFTKENVLAIRRICIFKWTRLSLKCFWAWKHVSKYGRRDPFLNRVGILIWVKINGSYIWSFPNDITIQPHFSKPYPPSHSSVYWIHHRLLQRIHQTGY</sequence>
<gene>
    <name evidence="3" type="ORF">HannXRQ_Chr09g0243661</name>
</gene>